<feature type="region of interest" description="Disordered" evidence="1">
    <location>
        <begin position="1"/>
        <end position="35"/>
    </location>
</feature>
<feature type="compositionally biased region" description="Polar residues" evidence="1">
    <location>
        <begin position="17"/>
        <end position="34"/>
    </location>
</feature>
<dbReference type="PhylomeDB" id="A7RJW2"/>
<evidence type="ECO:0000313" key="3">
    <source>
        <dbReference type="Proteomes" id="UP000001593"/>
    </source>
</evidence>
<dbReference type="Proteomes" id="UP000001593">
    <property type="component" value="Unassembled WGS sequence"/>
</dbReference>
<dbReference type="OMA" id="KNTPCKS"/>
<dbReference type="CDD" id="cd07429">
    <property type="entry name" value="Cby_like"/>
    <property type="match status" value="1"/>
</dbReference>
<dbReference type="KEGG" id="nve:5520585"/>
<evidence type="ECO:0000256" key="1">
    <source>
        <dbReference type="SAM" id="MobiDB-lite"/>
    </source>
</evidence>
<name>A7RJW2_NEMVE</name>
<dbReference type="EMBL" id="DS469514">
    <property type="protein sequence ID" value="EDO48436.1"/>
    <property type="molecule type" value="Genomic_DNA"/>
</dbReference>
<dbReference type="HOGENOM" id="CLU_134504_0_0_1"/>
<evidence type="ECO:0000313" key="2">
    <source>
        <dbReference type="EMBL" id="EDO48436.1"/>
    </source>
</evidence>
<proteinExistence type="predicted"/>
<reference evidence="2 3" key="1">
    <citation type="journal article" date="2007" name="Science">
        <title>Sea anemone genome reveals ancestral eumetazoan gene repertoire and genomic organization.</title>
        <authorList>
            <person name="Putnam N.H."/>
            <person name="Srivastava M."/>
            <person name="Hellsten U."/>
            <person name="Dirks B."/>
            <person name="Chapman J."/>
            <person name="Salamov A."/>
            <person name="Terry A."/>
            <person name="Shapiro H."/>
            <person name="Lindquist E."/>
            <person name="Kapitonov V.V."/>
            <person name="Jurka J."/>
            <person name="Genikhovich G."/>
            <person name="Grigoriev I.V."/>
            <person name="Lucas S.M."/>
            <person name="Steele R.E."/>
            <person name="Finnerty J.R."/>
            <person name="Technau U."/>
            <person name="Martindale M.Q."/>
            <person name="Rokhsar D.S."/>
        </authorList>
    </citation>
    <scope>NUCLEOTIDE SEQUENCE [LARGE SCALE GENOMIC DNA]</scope>
    <source>
        <strain evidence="3">CH2 X CH6</strain>
    </source>
</reference>
<gene>
    <name evidence="2" type="ORF">NEMVEDRAFT_v1g238821</name>
</gene>
<evidence type="ECO:0008006" key="4">
    <source>
        <dbReference type="Google" id="ProtNLM"/>
    </source>
</evidence>
<sequence>MPLFGKKKSPRRKLEAGSSNLSKSNVSLADTSVDPNDPNAALVKLKLGGNELVFRDGEWCSDATGAVKGSADANLQKINNQLKEENNYLKYKIDVLLDMLAATTADCNVIEKELETLQNQKRGRAMQR</sequence>
<protein>
    <recommendedName>
        <fullName evidence="4">Protein chibby homolog 1</fullName>
    </recommendedName>
</protein>
<keyword evidence="3" id="KW-1185">Reference proteome</keyword>
<dbReference type="AlphaFoldDB" id="A7RJW2"/>
<dbReference type="OrthoDB" id="2145765at2759"/>
<dbReference type="InterPro" id="IPR028118">
    <property type="entry name" value="Chibby_fam"/>
</dbReference>
<dbReference type="Pfam" id="PF14645">
    <property type="entry name" value="Chibby"/>
    <property type="match status" value="1"/>
</dbReference>
<dbReference type="STRING" id="45351.A7RJW2"/>
<feature type="compositionally biased region" description="Basic residues" evidence="1">
    <location>
        <begin position="1"/>
        <end position="11"/>
    </location>
</feature>
<accession>A7RJW2</accession>
<organism evidence="2 3">
    <name type="scientific">Nematostella vectensis</name>
    <name type="common">Starlet sea anemone</name>
    <dbReference type="NCBI Taxonomy" id="45351"/>
    <lineage>
        <taxon>Eukaryota</taxon>
        <taxon>Metazoa</taxon>
        <taxon>Cnidaria</taxon>
        <taxon>Anthozoa</taxon>
        <taxon>Hexacorallia</taxon>
        <taxon>Actiniaria</taxon>
        <taxon>Edwardsiidae</taxon>
        <taxon>Nematostella</taxon>
    </lineage>
</organism>
<dbReference type="eggNOG" id="ENOG502S6C8">
    <property type="taxonomic scope" value="Eukaryota"/>
</dbReference>
<dbReference type="InParanoid" id="A7RJW2"/>